<dbReference type="Proteomes" id="UP000582659">
    <property type="component" value="Unassembled WGS sequence"/>
</dbReference>
<dbReference type="GO" id="GO:0042803">
    <property type="term" value="F:protein homodimerization activity"/>
    <property type="evidence" value="ECO:0007669"/>
    <property type="project" value="InterPro"/>
</dbReference>
<evidence type="ECO:0000256" key="5">
    <source>
        <dbReference type="ARBA" id="ARBA00023186"/>
    </source>
</evidence>
<dbReference type="Pfam" id="PF01025">
    <property type="entry name" value="GrpE"/>
    <property type="match status" value="1"/>
</dbReference>
<evidence type="ECO:0000256" key="2">
    <source>
        <dbReference type="ARBA" id="ARBA00009054"/>
    </source>
</evidence>
<evidence type="ECO:0000256" key="6">
    <source>
        <dbReference type="ARBA" id="ARBA00045572"/>
    </source>
</evidence>
<keyword evidence="13" id="KW-1185">Reference proteome</keyword>
<dbReference type="PANTHER" id="PTHR21237">
    <property type="entry name" value="GRPE PROTEIN"/>
    <property type="match status" value="1"/>
</dbReference>
<feature type="coiled-coil region" evidence="9">
    <location>
        <begin position="69"/>
        <end position="107"/>
    </location>
</feature>
<dbReference type="Gene3D" id="3.90.20.20">
    <property type="match status" value="1"/>
</dbReference>
<evidence type="ECO:0000313" key="13">
    <source>
        <dbReference type="Proteomes" id="UP000659654"/>
    </source>
</evidence>
<dbReference type="HAMAP" id="MF_01151">
    <property type="entry name" value="GrpE"/>
    <property type="match status" value="1"/>
</dbReference>
<dbReference type="PRINTS" id="PR00773">
    <property type="entry name" value="GRPEPROTEIN"/>
</dbReference>
<gene>
    <name evidence="10" type="ORF">BXYJ_LOCUS6449</name>
</gene>
<dbReference type="GO" id="GO:0030150">
    <property type="term" value="P:protein import into mitochondrial matrix"/>
    <property type="evidence" value="ECO:0007669"/>
    <property type="project" value="TreeGrafter"/>
</dbReference>
<evidence type="ECO:0000313" key="12">
    <source>
        <dbReference type="Proteomes" id="UP000095284"/>
    </source>
</evidence>
<keyword evidence="4 7" id="KW-0496">Mitochondrion</keyword>
<dbReference type="SMR" id="A0A1I7SU61"/>
<dbReference type="FunFam" id="3.90.20.20:FF:000003">
    <property type="entry name" value="GrpE protein homolog"/>
    <property type="match status" value="1"/>
</dbReference>
<dbReference type="GO" id="GO:0001405">
    <property type="term" value="C:PAM complex, Tim23 associated import motor"/>
    <property type="evidence" value="ECO:0007669"/>
    <property type="project" value="TreeGrafter"/>
</dbReference>
<accession>A0A1I7SU61</accession>
<evidence type="ECO:0000313" key="11">
    <source>
        <dbReference type="EMBL" id="CAG9107533.1"/>
    </source>
</evidence>
<protein>
    <recommendedName>
        <fullName evidence="7">GrpE protein homolog</fullName>
    </recommendedName>
</protein>
<dbReference type="Proteomes" id="UP000095284">
    <property type="component" value="Unplaced"/>
</dbReference>
<keyword evidence="9" id="KW-0175">Coiled coil</keyword>
<dbReference type="OrthoDB" id="201635at2759"/>
<dbReference type="GO" id="GO:0051087">
    <property type="term" value="F:protein-folding chaperone binding"/>
    <property type="evidence" value="ECO:0007669"/>
    <property type="project" value="InterPro"/>
</dbReference>
<organism evidence="12 14">
    <name type="scientific">Bursaphelenchus xylophilus</name>
    <name type="common">Pinewood nematode worm</name>
    <name type="synonym">Aphelenchoides xylophilus</name>
    <dbReference type="NCBI Taxonomy" id="6326"/>
    <lineage>
        <taxon>Eukaryota</taxon>
        <taxon>Metazoa</taxon>
        <taxon>Ecdysozoa</taxon>
        <taxon>Nematoda</taxon>
        <taxon>Chromadorea</taxon>
        <taxon>Rhabditida</taxon>
        <taxon>Tylenchina</taxon>
        <taxon>Tylenchomorpha</taxon>
        <taxon>Aphelenchoidea</taxon>
        <taxon>Aphelenchoididae</taxon>
        <taxon>Bursaphelenchus</taxon>
    </lineage>
</organism>
<keyword evidence="5 7" id="KW-0143">Chaperone</keyword>
<dbReference type="CDD" id="cd00446">
    <property type="entry name" value="GrpE"/>
    <property type="match status" value="1"/>
</dbReference>
<dbReference type="Gene3D" id="2.30.22.10">
    <property type="entry name" value="Head domain of nucleotide exchange factor GrpE"/>
    <property type="match status" value="1"/>
</dbReference>
<dbReference type="PROSITE" id="PS01071">
    <property type="entry name" value="GRPE"/>
    <property type="match status" value="1"/>
</dbReference>
<dbReference type="AlphaFoldDB" id="A0A1I7SU61"/>
<evidence type="ECO:0000256" key="9">
    <source>
        <dbReference type="SAM" id="Coils"/>
    </source>
</evidence>
<dbReference type="GO" id="GO:0051082">
    <property type="term" value="F:unfolded protein binding"/>
    <property type="evidence" value="ECO:0007669"/>
    <property type="project" value="TreeGrafter"/>
</dbReference>
<dbReference type="eggNOG" id="KOG3003">
    <property type="taxonomic scope" value="Eukaryota"/>
</dbReference>
<proteinExistence type="inferred from homology"/>
<dbReference type="EMBL" id="CAJFCV020000003">
    <property type="protein sequence ID" value="CAG9107533.1"/>
    <property type="molecule type" value="Genomic_DNA"/>
</dbReference>
<comment type="subcellular location">
    <subcellularLocation>
        <location evidence="1 7">Mitochondrion matrix</location>
    </subcellularLocation>
</comment>
<dbReference type="WBParaSite" id="BXY_1658300.1">
    <property type="protein sequence ID" value="BXY_1658300.1"/>
    <property type="gene ID" value="BXY_1658300"/>
</dbReference>
<evidence type="ECO:0000256" key="3">
    <source>
        <dbReference type="ARBA" id="ARBA00022946"/>
    </source>
</evidence>
<evidence type="ECO:0000313" key="14">
    <source>
        <dbReference type="WBParaSite" id="BXY_1658300.1"/>
    </source>
</evidence>
<dbReference type="SUPFAM" id="SSF58014">
    <property type="entry name" value="Coiled-coil domain of nucleotide exchange factor GrpE"/>
    <property type="match status" value="1"/>
</dbReference>
<keyword evidence="3" id="KW-0809">Transit peptide</keyword>
<dbReference type="PANTHER" id="PTHR21237:SF23">
    <property type="entry name" value="GRPE PROTEIN HOMOLOG, MITOCHONDRIAL"/>
    <property type="match status" value="1"/>
</dbReference>
<sequence length="229" mass="25873">MFRLASRCRKQACISLIRLYSATNPQELAIKSTNGQRISSAEYLQKVKDQTEGAKGIPIEQFQPSRAAFDVLAAEYDALREECNELNDKYKRALAETENVRRRGQKQVEDAKVFAIQSFCKDLLEVADVLNLALDSVKKEDLEKDPQLKNLYDGIDMTSTVLQKTFARHGLKKVSPEGEKFDPNLHDAVFQVPKEASEHAPGHIAEVMKIGYYLHERPIRPAQVGVVKK</sequence>
<evidence type="ECO:0000256" key="4">
    <source>
        <dbReference type="ARBA" id="ARBA00023128"/>
    </source>
</evidence>
<reference evidence="11" key="2">
    <citation type="submission" date="2020-08" db="EMBL/GenBank/DDBJ databases">
        <authorList>
            <person name="Kikuchi T."/>
        </authorList>
    </citation>
    <scope>NUCLEOTIDE SEQUENCE</scope>
    <source>
        <strain evidence="10">Ka4C1</strain>
    </source>
</reference>
<dbReference type="InterPro" id="IPR013805">
    <property type="entry name" value="GrpE_CC"/>
</dbReference>
<dbReference type="Proteomes" id="UP000659654">
    <property type="component" value="Unassembled WGS sequence"/>
</dbReference>
<dbReference type="InterPro" id="IPR000740">
    <property type="entry name" value="GrpE"/>
</dbReference>
<dbReference type="EMBL" id="CAJFDI010000003">
    <property type="protein sequence ID" value="CAD5220980.1"/>
    <property type="molecule type" value="Genomic_DNA"/>
</dbReference>
<evidence type="ECO:0000256" key="1">
    <source>
        <dbReference type="ARBA" id="ARBA00004305"/>
    </source>
</evidence>
<dbReference type="InterPro" id="IPR009012">
    <property type="entry name" value="GrpE_head"/>
</dbReference>
<name>A0A1I7SU61_BURXY</name>
<dbReference type="SUPFAM" id="SSF51064">
    <property type="entry name" value="Head domain of nucleotide exchange factor GrpE"/>
    <property type="match status" value="1"/>
</dbReference>
<evidence type="ECO:0000256" key="8">
    <source>
        <dbReference type="RuleBase" id="RU004478"/>
    </source>
</evidence>
<dbReference type="GO" id="GO:0000774">
    <property type="term" value="F:adenyl-nucleotide exchange factor activity"/>
    <property type="evidence" value="ECO:0007669"/>
    <property type="project" value="InterPro"/>
</dbReference>
<reference evidence="14" key="1">
    <citation type="submission" date="2016-11" db="UniProtKB">
        <authorList>
            <consortium name="WormBaseParasite"/>
        </authorList>
    </citation>
    <scope>IDENTIFICATION</scope>
</reference>
<dbReference type="GO" id="GO:0006457">
    <property type="term" value="P:protein folding"/>
    <property type="evidence" value="ECO:0007669"/>
    <property type="project" value="InterPro"/>
</dbReference>
<dbReference type="FunFam" id="2.30.22.10:FF:000002">
    <property type="entry name" value="GrpE protein homolog"/>
    <property type="match status" value="1"/>
</dbReference>
<evidence type="ECO:0000313" key="10">
    <source>
        <dbReference type="EMBL" id="CAD5220980.1"/>
    </source>
</evidence>
<evidence type="ECO:0000256" key="7">
    <source>
        <dbReference type="RuleBase" id="RU000640"/>
    </source>
</evidence>
<comment type="function">
    <text evidence="6">Essential component of the PAM complex, a complex required for the translocation of transit peptide-containing proteins from the inner membrane into the mitochondrial matrix in an ATP-dependent manner. Seems to control the nucleotide-dependent binding of mitochondrial HSP70 to substrate proteins.</text>
</comment>
<comment type="similarity">
    <text evidence="2 8">Belongs to the GrpE family.</text>
</comment>